<dbReference type="SUPFAM" id="SSF55455">
    <property type="entry name" value="SRF-like"/>
    <property type="match status" value="1"/>
</dbReference>
<dbReference type="PANTHER" id="PTHR48019">
    <property type="entry name" value="SERUM RESPONSE FACTOR HOMOLOG"/>
    <property type="match status" value="1"/>
</dbReference>
<dbReference type="Proteomes" id="UP000824890">
    <property type="component" value="Unassembled WGS sequence"/>
</dbReference>
<gene>
    <name evidence="7" type="ORF">HID58_049540</name>
</gene>
<keyword evidence="2" id="KW-0805">Transcription regulation</keyword>
<evidence type="ECO:0000256" key="3">
    <source>
        <dbReference type="ARBA" id="ARBA00023125"/>
    </source>
</evidence>
<dbReference type="Pfam" id="PF00319">
    <property type="entry name" value="SRF-TF"/>
    <property type="match status" value="1"/>
</dbReference>
<protein>
    <recommendedName>
        <fullName evidence="6">MADS-box domain-containing protein</fullName>
    </recommendedName>
</protein>
<keyword evidence="3" id="KW-0238">DNA-binding</keyword>
<feature type="non-terminal residue" evidence="7">
    <location>
        <position position="1"/>
    </location>
</feature>
<sequence length="385" mass="43492">INDPKKVIRPAYGRIKIEPITNSAARNQTFRKRKKGLLKKANELSTLCGVKVCAVINSCDNTEPPEFWPSKEGAEAVHSAFMGVVPEERCKRMYDQERHLEERIHKGQDRAMRLHTDNREIELREVMFDLLRGKTLMPHQYGDPSFMRDLNLFIGDYANKVTYRTQFLEGNVEHVPPNVAATDAPGPVVGDVNPVFVGTEGSVSNPTEAYDHMRQYDGMDMSVNEQAPGGFNDHVHHQEPFQYQTPTNFYDQTQPMFYGSSQGMDMNHQEPFQYQSPANFDDQTQPMFYGSSQDMYTGLNHDQGQSSNQYPNSNQSFMSLLMGQPQQMSDVQEPARVASMGDNNNGYHQLLVTSQMPFTTTTTAAATDLSGHSINNGWPTRFGLD</sequence>
<dbReference type="EMBL" id="JAGKQM010000012">
    <property type="protein sequence ID" value="KAH0899972.1"/>
    <property type="molecule type" value="Genomic_DNA"/>
</dbReference>
<dbReference type="InterPro" id="IPR036879">
    <property type="entry name" value="TF_MADSbox_sf"/>
</dbReference>
<evidence type="ECO:0000256" key="2">
    <source>
        <dbReference type="ARBA" id="ARBA00023015"/>
    </source>
</evidence>
<organism evidence="7 8">
    <name type="scientific">Brassica napus</name>
    <name type="common">Rape</name>
    <dbReference type="NCBI Taxonomy" id="3708"/>
    <lineage>
        <taxon>Eukaryota</taxon>
        <taxon>Viridiplantae</taxon>
        <taxon>Streptophyta</taxon>
        <taxon>Embryophyta</taxon>
        <taxon>Tracheophyta</taxon>
        <taxon>Spermatophyta</taxon>
        <taxon>Magnoliopsida</taxon>
        <taxon>eudicotyledons</taxon>
        <taxon>Gunneridae</taxon>
        <taxon>Pentapetalae</taxon>
        <taxon>rosids</taxon>
        <taxon>malvids</taxon>
        <taxon>Brassicales</taxon>
        <taxon>Brassicaceae</taxon>
        <taxon>Brassiceae</taxon>
        <taxon>Brassica</taxon>
    </lineage>
</organism>
<dbReference type="PRINTS" id="PR00404">
    <property type="entry name" value="MADSDOMAIN"/>
</dbReference>
<comment type="caution">
    <text evidence="7">The sequence shown here is derived from an EMBL/GenBank/DDBJ whole genome shotgun (WGS) entry which is preliminary data.</text>
</comment>
<comment type="subcellular location">
    <subcellularLocation>
        <location evidence="1">Nucleus</location>
    </subcellularLocation>
</comment>
<evidence type="ECO:0000256" key="1">
    <source>
        <dbReference type="ARBA" id="ARBA00004123"/>
    </source>
</evidence>
<evidence type="ECO:0000256" key="4">
    <source>
        <dbReference type="ARBA" id="ARBA00023163"/>
    </source>
</evidence>
<keyword evidence="8" id="KW-1185">Reference proteome</keyword>
<reference evidence="7 8" key="1">
    <citation type="submission" date="2021-05" db="EMBL/GenBank/DDBJ databases">
        <title>Genome Assembly of Synthetic Allotetraploid Brassica napus Reveals Homoeologous Exchanges between Subgenomes.</title>
        <authorList>
            <person name="Davis J.T."/>
        </authorList>
    </citation>
    <scope>NUCLEOTIDE SEQUENCE [LARGE SCALE GENOMIC DNA]</scope>
    <source>
        <strain evidence="8">cv. Da-Ae</strain>
        <tissue evidence="7">Seedling</tissue>
    </source>
</reference>
<dbReference type="InterPro" id="IPR002100">
    <property type="entry name" value="TF_MADSbox"/>
</dbReference>
<evidence type="ECO:0000259" key="6">
    <source>
        <dbReference type="PROSITE" id="PS50066"/>
    </source>
</evidence>
<keyword evidence="5" id="KW-0539">Nucleus</keyword>
<dbReference type="InterPro" id="IPR050142">
    <property type="entry name" value="MADS-box/MEF2_TF"/>
</dbReference>
<name>A0ABQ8B5A3_BRANA</name>
<keyword evidence="4" id="KW-0804">Transcription</keyword>
<feature type="domain" description="MADS-box" evidence="6">
    <location>
        <begin position="10"/>
        <end position="58"/>
    </location>
</feature>
<dbReference type="Gene3D" id="3.40.1810.10">
    <property type="entry name" value="Transcription factor, MADS-box"/>
    <property type="match status" value="1"/>
</dbReference>
<dbReference type="PROSITE" id="PS50066">
    <property type="entry name" value="MADS_BOX_2"/>
    <property type="match status" value="1"/>
</dbReference>
<evidence type="ECO:0000313" key="7">
    <source>
        <dbReference type="EMBL" id="KAH0899972.1"/>
    </source>
</evidence>
<evidence type="ECO:0000313" key="8">
    <source>
        <dbReference type="Proteomes" id="UP000824890"/>
    </source>
</evidence>
<proteinExistence type="predicted"/>
<dbReference type="SMART" id="SM00432">
    <property type="entry name" value="MADS"/>
    <property type="match status" value="1"/>
</dbReference>
<accession>A0ABQ8B5A3</accession>
<evidence type="ECO:0000256" key="5">
    <source>
        <dbReference type="ARBA" id="ARBA00023242"/>
    </source>
</evidence>